<sequence length="466" mass="51678">MDDANKRVHQLIVDFGQDTGVTPEMVVNLRAAITSSPHLVDRMSKAAEEGHLLALRPQEASLGAGAAYHGSTKSISIPLDILAPEESRNASISNELTFRLGHEVQHGFNHARMRQGIEAAAAEMVAVAHSPGAEKDYTEAALQWQQARREDEASAHIEGWNVAISQLRHSGNDVTFQQMRDVYGKRASDFIERDEISGQFRPKSGLTFNDDLTLSATPENVETVAQQFYDSPSRGVGHTWAGYSNYDGASIISYAVQSHLQYARPGDELVLDFKRLGIEEKYVEINGLDFGRYAASSPEIRYVDISDGERREGIFDHTKDGPNQNQHVDNANQLNQQTQEPSGEIGFSHPRHPDHPLYRNVQRSMQDQLPEGAQVSEDRLAQLTLAAKEARFRPGEHIDAFVGETSVSLRGEHPTHLTQIDLTTPPPTAQQSAQLAGELDREQARQAEQYAQQQAAQQQNVPVMQH</sequence>
<dbReference type="OrthoDB" id="6001668at2"/>
<dbReference type="RefSeq" id="WP_133323835.1">
    <property type="nucleotide sequence ID" value="NZ_SMTF01000033.1"/>
</dbReference>
<evidence type="ECO:0000256" key="1">
    <source>
        <dbReference type="SAM" id="MobiDB-lite"/>
    </source>
</evidence>
<feature type="compositionally biased region" description="Low complexity" evidence="1">
    <location>
        <begin position="446"/>
        <end position="459"/>
    </location>
</feature>
<dbReference type="Proteomes" id="UP000294796">
    <property type="component" value="Unassembled WGS sequence"/>
</dbReference>
<proteinExistence type="predicted"/>
<evidence type="ECO:0000313" key="3">
    <source>
        <dbReference type="Proteomes" id="UP000294796"/>
    </source>
</evidence>
<feature type="region of interest" description="Disordered" evidence="1">
    <location>
        <begin position="442"/>
        <end position="466"/>
    </location>
</feature>
<organism evidence="2 3">
    <name type="scientific">Luteimonas aestuarii</name>
    <dbReference type="NCBI Taxonomy" id="453837"/>
    <lineage>
        <taxon>Bacteria</taxon>
        <taxon>Pseudomonadati</taxon>
        <taxon>Pseudomonadota</taxon>
        <taxon>Gammaproteobacteria</taxon>
        <taxon>Lysobacterales</taxon>
        <taxon>Lysobacteraceae</taxon>
        <taxon>Luteimonas</taxon>
    </lineage>
</organism>
<gene>
    <name evidence="2" type="ORF">E2F46_17330</name>
</gene>
<reference evidence="2 3" key="1">
    <citation type="submission" date="2019-03" db="EMBL/GenBank/DDBJ databases">
        <title>Luteimonas zhaokaii sp.nov., isolated from the rectal contents of Plateau pika in Yushu, Qinghai Province, China.</title>
        <authorList>
            <person name="Zhang G."/>
        </authorList>
    </citation>
    <scope>NUCLEOTIDE SEQUENCE [LARGE SCALE GENOMIC DNA]</scope>
    <source>
        <strain evidence="2 3">B9</strain>
    </source>
</reference>
<protein>
    <submittedName>
        <fullName evidence="2">Uncharacterized protein</fullName>
    </submittedName>
</protein>
<keyword evidence="3" id="KW-1185">Reference proteome</keyword>
<dbReference type="EMBL" id="SMTF01000033">
    <property type="protein sequence ID" value="TDK18274.1"/>
    <property type="molecule type" value="Genomic_DNA"/>
</dbReference>
<name>A0A4R5TQ80_9GAMM</name>
<dbReference type="AlphaFoldDB" id="A0A4R5TQ80"/>
<comment type="caution">
    <text evidence="2">The sequence shown here is derived from an EMBL/GenBank/DDBJ whole genome shotgun (WGS) entry which is preliminary data.</text>
</comment>
<accession>A0A4R5TQ80</accession>
<feature type="region of interest" description="Disordered" evidence="1">
    <location>
        <begin position="338"/>
        <end position="357"/>
    </location>
</feature>
<evidence type="ECO:0000313" key="2">
    <source>
        <dbReference type="EMBL" id="TDK18274.1"/>
    </source>
</evidence>